<keyword evidence="4" id="KW-0472">Membrane</keyword>
<dbReference type="InterPro" id="IPR003599">
    <property type="entry name" value="Ig_sub"/>
</dbReference>
<reference evidence="8" key="2">
    <citation type="submission" date="2025-09" db="UniProtKB">
        <authorList>
            <consortium name="Ensembl"/>
        </authorList>
    </citation>
    <scope>IDENTIFICATION</scope>
</reference>
<dbReference type="CDD" id="cd04982">
    <property type="entry name" value="IgV_TCR_gamma"/>
    <property type="match status" value="1"/>
</dbReference>
<dbReference type="GO" id="GO:0016020">
    <property type="term" value="C:membrane"/>
    <property type="evidence" value="ECO:0007669"/>
    <property type="project" value="UniProtKB-SubCell"/>
</dbReference>
<accession>A0A8C3TIT2</accession>
<sequence>MFQIPQLQVYSIISPFFFLDGYSQITLIQTPLSVTRAVTKTARMACKITGVTFNSAFIHWYRQRPGAAPERILYIESGSANMDAGFDSKRFEAEKIVSTSTCNLKVHQLTREDAATYYCAYWDRTVLEIFGSGTKLVVSSKFCTKHSTNMQLLPHSDEQAGKVSYMCLIEDFYPDVIKVTWEDDNKNAEKNGVHEEIWPSDDNNSSYSMSSWLTVDKNSTKNYRCKYQHETNENAKFDSTKIQVLPPSAEQDGKVSYMCLIEDFYPDVIKVTWEDDKKNEEKNAVHEEIWAHDANQQYSMSSWLTVDKNSNKNYRCKYQHEAREGFLPIESPAKFSPSKTQVLPPFTEKDGKVTHICLIEDFYPNIIKVTWEDDKEKEEKNAVYGEIWPSDDDQPSYSMCSWLTVDKNRLFSSASYTAIKHYHYPEQQQSQAPSG</sequence>
<keyword evidence="2" id="KW-0812">Transmembrane</keyword>
<keyword evidence="5" id="KW-0675">Receptor</keyword>
<dbReference type="InterPro" id="IPR007110">
    <property type="entry name" value="Ig-like_dom"/>
</dbReference>
<evidence type="ECO:0000256" key="6">
    <source>
        <dbReference type="ARBA" id="ARBA00023319"/>
    </source>
</evidence>
<evidence type="ECO:0000256" key="5">
    <source>
        <dbReference type="ARBA" id="ARBA00023170"/>
    </source>
</evidence>
<feature type="domain" description="Ig-like" evidence="7">
    <location>
        <begin position="255"/>
        <end position="336"/>
    </location>
</feature>
<dbReference type="SUPFAM" id="SSF48726">
    <property type="entry name" value="Immunoglobulin"/>
    <property type="match status" value="4"/>
</dbReference>
<keyword evidence="3" id="KW-1133">Transmembrane helix</keyword>
<dbReference type="AlphaFoldDB" id="A0A8C3TIT2"/>
<dbReference type="Ensembl" id="ENSCSRT00000029915.1">
    <property type="protein sequence ID" value="ENSCSRP00000028752.1"/>
    <property type="gene ID" value="ENSCSRG00000021123.1"/>
</dbReference>
<reference evidence="8" key="1">
    <citation type="submission" date="2025-08" db="UniProtKB">
        <authorList>
            <consortium name="Ensembl"/>
        </authorList>
    </citation>
    <scope>IDENTIFICATION</scope>
</reference>
<dbReference type="Proteomes" id="UP000694403">
    <property type="component" value="Unplaced"/>
</dbReference>
<organism evidence="8 9">
    <name type="scientific">Chelydra serpentina</name>
    <name type="common">Snapping turtle</name>
    <name type="synonym">Testudo serpentina</name>
    <dbReference type="NCBI Taxonomy" id="8475"/>
    <lineage>
        <taxon>Eukaryota</taxon>
        <taxon>Metazoa</taxon>
        <taxon>Chordata</taxon>
        <taxon>Craniata</taxon>
        <taxon>Vertebrata</taxon>
        <taxon>Euteleostomi</taxon>
        <taxon>Archelosauria</taxon>
        <taxon>Testudinata</taxon>
        <taxon>Testudines</taxon>
        <taxon>Cryptodira</taxon>
        <taxon>Durocryptodira</taxon>
        <taxon>Americhelydia</taxon>
        <taxon>Chelydroidea</taxon>
        <taxon>Chelydridae</taxon>
        <taxon>Chelydra</taxon>
    </lineage>
</organism>
<dbReference type="Pfam" id="PF07686">
    <property type="entry name" value="V-set"/>
    <property type="match status" value="1"/>
</dbReference>
<keyword evidence="9" id="KW-1185">Reference proteome</keyword>
<dbReference type="InterPro" id="IPR013106">
    <property type="entry name" value="Ig_V-set"/>
</dbReference>
<evidence type="ECO:0000256" key="4">
    <source>
        <dbReference type="ARBA" id="ARBA00023136"/>
    </source>
</evidence>
<name>A0A8C3TIT2_CHESE</name>
<dbReference type="SMART" id="SM00407">
    <property type="entry name" value="IGc1"/>
    <property type="match status" value="3"/>
</dbReference>
<dbReference type="PANTHER" id="PTHR19256">
    <property type="entry name" value="T-CELL RECEPTOR GAMMA CHAIN"/>
    <property type="match status" value="1"/>
</dbReference>
<dbReference type="SMART" id="SM00406">
    <property type="entry name" value="IGv"/>
    <property type="match status" value="1"/>
</dbReference>
<evidence type="ECO:0000256" key="3">
    <source>
        <dbReference type="ARBA" id="ARBA00022989"/>
    </source>
</evidence>
<evidence type="ECO:0000256" key="1">
    <source>
        <dbReference type="ARBA" id="ARBA00004370"/>
    </source>
</evidence>
<dbReference type="InterPro" id="IPR051117">
    <property type="entry name" value="TRG_var/const_region"/>
</dbReference>
<dbReference type="PROSITE" id="PS50835">
    <property type="entry name" value="IG_LIKE"/>
    <property type="match status" value="3"/>
</dbReference>
<comment type="subcellular location">
    <subcellularLocation>
        <location evidence="1">Membrane</location>
    </subcellularLocation>
</comment>
<evidence type="ECO:0000313" key="8">
    <source>
        <dbReference type="Ensembl" id="ENSCSRP00000028752.1"/>
    </source>
</evidence>
<evidence type="ECO:0000259" key="7">
    <source>
        <dbReference type="PROSITE" id="PS50835"/>
    </source>
</evidence>
<protein>
    <recommendedName>
        <fullName evidence="7">Ig-like domain-containing protein</fullName>
    </recommendedName>
</protein>
<dbReference type="InterPro" id="IPR036179">
    <property type="entry name" value="Ig-like_dom_sf"/>
</dbReference>
<evidence type="ECO:0000256" key="2">
    <source>
        <dbReference type="ARBA" id="ARBA00022692"/>
    </source>
</evidence>
<evidence type="ECO:0000313" key="9">
    <source>
        <dbReference type="Proteomes" id="UP000694403"/>
    </source>
</evidence>
<feature type="domain" description="Ig-like" evidence="7">
    <location>
        <begin position="163"/>
        <end position="243"/>
    </location>
</feature>
<dbReference type="Gene3D" id="2.60.40.10">
    <property type="entry name" value="Immunoglobulins"/>
    <property type="match status" value="4"/>
</dbReference>
<dbReference type="Pfam" id="PF07654">
    <property type="entry name" value="C1-set"/>
    <property type="match status" value="3"/>
</dbReference>
<dbReference type="SMART" id="SM00409">
    <property type="entry name" value="IG"/>
    <property type="match status" value="1"/>
</dbReference>
<dbReference type="InterPro" id="IPR013783">
    <property type="entry name" value="Ig-like_fold"/>
</dbReference>
<dbReference type="PANTHER" id="PTHR19256:SF65">
    <property type="entry name" value="T CELL RECEPTOR GAMMA CONSTANT 1-RELATED"/>
    <property type="match status" value="1"/>
</dbReference>
<dbReference type="CDD" id="cd00098">
    <property type="entry name" value="IgC1"/>
    <property type="match status" value="2"/>
</dbReference>
<keyword evidence="6" id="KW-0393">Immunoglobulin domain</keyword>
<dbReference type="InterPro" id="IPR003597">
    <property type="entry name" value="Ig_C1-set"/>
</dbReference>
<feature type="domain" description="Ig-like" evidence="7">
    <location>
        <begin position="5"/>
        <end position="119"/>
    </location>
</feature>
<proteinExistence type="predicted"/>